<proteinExistence type="predicted"/>
<dbReference type="EC" id="2.7.1.158" evidence="1 6"/>
<protein>
    <recommendedName>
        <fullName evidence="1 6">Inositol-pentakisphosphate 2-kinase</fullName>
        <ecNumber evidence="1 6">2.7.1.158</ecNumber>
    </recommendedName>
</protein>
<organism evidence="7 8">
    <name type="scientific">Jaculus jaculus</name>
    <name type="common">Lesser Egyptian jerboa</name>
    <dbReference type="NCBI Taxonomy" id="51337"/>
    <lineage>
        <taxon>Eukaryota</taxon>
        <taxon>Metazoa</taxon>
        <taxon>Chordata</taxon>
        <taxon>Craniata</taxon>
        <taxon>Vertebrata</taxon>
        <taxon>Euteleostomi</taxon>
        <taxon>Mammalia</taxon>
        <taxon>Eutheria</taxon>
        <taxon>Euarchontoglires</taxon>
        <taxon>Glires</taxon>
        <taxon>Rodentia</taxon>
        <taxon>Myomorpha</taxon>
        <taxon>Dipodoidea</taxon>
        <taxon>Dipodidae</taxon>
        <taxon>Dipodinae</taxon>
        <taxon>Jaculus</taxon>
    </lineage>
</organism>
<accession>A0A8C5KL49</accession>
<reference evidence="7" key="2">
    <citation type="submission" date="2025-09" db="UniProtKB">
        <authorList>
            <consortium name="Ensembl"/>
        </authorList>
    </citation>
    <scope>IDENTIFICATION</scope>
</reference>
<evidence type="ECO:0000313" key="8">
    <source>
        <dbReference type="Proteomes" id="UP000694385"/>
    </source>
</evidence>
<comment type="domain">
    <text evidence="6">The EXKPK motif is conserved in inositol-pentakisphosphate 2-kinases of both family 1 and 2.</text>
</comment>
<evidence type="ECO:0000256" key="1">
    <source>
        <dbReference type="ARBA" id="ARBA00012023"/>
    </source>
</evidence>
<keyword evidence="8" id="KW-1185">Reference proteome</keyword>
<dbReference type="GO" id="GO:0005634">
    <property type="term" value="C:nucleus"/>
    <property type="evidence" value="ECO:0007669"/>
    <property type="project" value="TreeGrafter"/>
</dbReference>
<evidence type="ECO:0000256" key="5">
    <source>
        <dbReference type="ARBA" id="ARBA00022840"/>
    </source>
</evidence>
<dbReference type="GO" id="GO:0005524">
    <property type="term" value="F:ATP binding"/>
    <property type="evidence" value="ECO:0007669"/>
    <property type="project" value="UniProtKB-KW"/>
</dbReference>
<dbReference type="Ensembl" id="ENSJJAT00000016805.1">
    <property type="protein sequence ID" value="ENSJJAP00000010348.1"/>
    <property type="gene ID" value="ENSJJAG00000013963.1"/>
</dbReference>
<dbReference type="AlphaFoldDB" id="A0A8C5KL49"/>
<keyword evidence="5 6" id="KW-0067">ATP-binding</keyword>
<evidence type="ECO:0000256" key="3">
    <source>
        <dbReference type="ARBA" id="ARBA00022741"/>
    </source>
</evidence>
<dbReference type="GO" id="GO:0032958">
    <property type="term" value="P:inositol phosphate biosynthetic process"/>
    <property type="evidence" value="ECO:0007669"/>
    <property type="project" value="TreeGrafter"/>
</dbReference>
<evidence type="ECO:0000256" key="2">
    <source>
        <dbReference type="ARBA" id="ARBA00022679"/>
    </source>
</evidence>
<reference evidence="7" key="1">
    <citation type="submission" date="2025-08" db="UniProtKB">
        <authorList>
            <consortium name="Ensembl"/>
        </authorList>
    </citation>
    <scope>IDENTIFICATION</scope>
</reference>
<keyword evidence="3 6" id="KW-0547">Nucleotide-binding</keyword>
<keyword evidence="2 6" id="KW-0808">Transferase</keyword>
<dbReference type="OMA" id="YNCVERY"/>
<dbReference type="GO" id="GO:0035299">
    <property type="term" value="F:inositol-1,3,4,5,6-pentakisphosphate 2-kinase activity"/>
    <property type="evidence" value="ECO:0007669"/>
    <property type="project" value="UniProtKB-EC"/>
</dbReference>
<evidence type="ECO:0000256" key="6">
    <source>
        <dbReference type="RuleBase" id="RU364126"/>
    </source>
</evidence>
<dbReference type="PANTHER" id="PTHR14456">
    <property type="entry name" value="INOSITOL POLYPHOSPHATE KINASE 1"/>
    <property type="match status" value="1"/>
</dbReference>
<comment type="function">
    <text evidence="6">Phosphorylates Ins(1,3,4,5,6)P5 at position 2 to form Ins(1,2,3,4,5,6)P6 (InsP6 or phytate).</text>
</comment>
<sequence>RMLCFLKFPPNRKKTSEEIFEHLQNIVERLPLEFVKQLCLKIQSERPESFCDKDLDTLSGFAMYLPNLTRLQTYHFAEHRPILCIEINPKCGFIPFSSDVAHEMKHRVCHYYMHQHLKVASGKWKKISKYCPLNLCLGNKQHSLLQEMQNNLRIFKNGELIYGCGDAQSPAADLKDLNHHLQSFCFPSNGLASGPQCTRAVIQDSSEKGRVGTLRPRLRGPCVCEASPFSRSLNHQGKNTSEHSGLLKGCLLCKTLQVQMLDLMDIEGLYPLYNCVERYLEEFPEERKTLQIYGPYDEVFYQKLLDLSTEGDGTVAFTLTKVQQYRVAITAMVCSIMIALSPCLQDASFDQRPMSWLAFSVSVLGRDLKHYKSIPHQHELDNDVVRPTWFKECEACTLDLHKV</sequence>
<dbReference type="Proteomes" id="UP000694385">
    <property type="component" value="Unassembled WGS sequence"/>
</dbReference>
<evidence type="ECO:0000256" key="4">
    <source>
        <dbReference type="ARBA" id="ARBA00022777"/>
    </source>
</evidence>
<dbReference type="Pfam" id="PF06090">
    <property type="entry name" value="Ins_P5_2-kin"/>
    <property type="match status" value="1"/>
</dbReference>
<dbReference type="InterPro" id="IPR009286">
    <property type="entry name" value="Ins_P5_2-kin"/>
</dbReference>
<evidence type="ECO:0000313" key="7">
    <source>
        <dbReference type="Ensembl" id="ENSJJAP00000010348.1"/>
    </source>
</evidence>
<dbReference type="PANTHER" id="PTHR14456:SF2">
    <property type="entry name" value="INOSITOL-PENTAKISPHOSPHATE 2-KINASE"/>
    <property type="match status" value="1"/>
</dbReference>
<dbReference type="GeneTree" id="ENSGT00390000010053"/>
<keyword evidence="4 6" id="KW-0418">Kinase</keyword>
<name>A0A8C5KL49_JACJA</name>
<comment type="catalytic activity">
    <reaction evidence="6">
        <text>1D-myo-inositol 1,3,4,5,6-pentakisphosphate + ATP = 1D-myo-inositol hexakisphosphate + ADP + H(+)</text>
        <dbReference type="Rhea" id="RHEA:20313"/>
        <dbReference type="ChEBI" id="CHEBI:15378"/>
        <dbReference type="ChEBI" id="CHEBI:30616"/>
        <dbReference type="ChEBI" id="CHEBI:57733"/>
        <dbReference type="ChEBI" id="CHEBI:58130"/>
        <dbReference type="ChEBI" id="CHEBI:456216"/>
        <dbReference type="EC" id="2.7.1.158"/>
    </reaction>
</comment>